<protein>
    <submittedName>
        <fullName evidence="1">Uncharacterized protein</fullName>
    </submittedName>
</protein>
<reference evidence="1 2" key="2">
    <citation type="journal article" date="2023" name="Mol. Biol. Evol.">
        <title>Genomics of Secondarily Temperate Adaptation in the Only Non-Antarctic Icefish.</title>
        <authorList>
            <person name="Rivera-Colon A.G."/>
            <person name="Rayamajhi N."/>
            <person name="Minhas B.F."/>
            <person name="Madrigal G."/>
            <person name="Bilyk K.T."/>
            <person name="Yoon V."/>
            <person name="Hune M."/>
            <person name="Gregory S."/>
            <person name="Cheng C.H.C."/>
            <person name="Catchen J.M."/>
        </authorList>
    </citation>
    <scope>NUCLEOTIDE SEQUENCE [LARGE SCALE GENOMIC DNA]</scope>
    <source>
        <strain evidence="1">JMC-PN-2008</strain>
    </source>
</reference>
<reference evidence="1 2" key="1">
    <citation type="journal article" date="2023" name="Genes (Basel)">
        <title>Chromosome-Level Genome Assembly and Circadian Gene Repertoire of the Patagonia Blennie Eleginops maclovinus-The Closest Ancestral Proxy of Antarctic Cryonotothenioids.</title>
        <authorList>
            <person name="Cheng C.C."/>
            <person name="Rivera-Colon A.G."/>
            <person name="Minhas B.F."/>
            <person name="Wilson L."/>
            <person name="Rayamajhi N."/>
            <person name="Vargas-Chacoff L."/>
            <person name="Catchen J.M."/>
        </authorList>
    </citation>
    <scope>NUCLEOTIDE SEQUENCE [LARGE SCALE GENOMIC DNA]</scope>
    <source>
        <strain evidence="1">JMC-PN-2008</strain>
    </source>
</reference>
<dbReference type="Proteomes" id="UP001346869">
    <property type="component" value="Unassembled WGS sequence"/>
</dbReference>
<sequence>MTGTSGEVTDTFIGLLSNTAPEPTVLKPRHGIRSRFKTKQEAALCGEVAVNTGRAMPVQKTDEHSAHHTLTESVKGATLLNRIIS</sequence>
<keyword evidence="2" id="KW-1185">Reference proteome</keyword>
<organism evidence="1 2">
    <name type="scientific">Eleginops maclovinus</name>
    <name type="common">Patagonian blennie</name>
    <name type="synonym">Eleginus maclovinus</name>
    <dbReference type="NCBI Taxonomy" id="56733"/>
    <lineage>
        <taxon>Eukaryota</taxon>
        <taxon>Metazoa</taxon>
        <taxon>Chordata</taxon>
        <taxon>Craniata</taxon>
        <taxon>Vertebrata</taxon>
        <taxon>Euteleostomi</taxon>
        <taxon>Actinopterygii</taxon>
        <taxon>Neopterygii</taxon>
        <taxon>Teleostei</taxon>
        <taxon>Neoteleostei</taxon>
        <taxon>Acanthomorphata</taxon>
        <taxon>Eupercaria</taxon>
        <taxon>Perciformes</taxon>
        <taxon>Notothenioidei</taxon>
        <taxon>Eleginopidae</taxon>
        <taxon>Eleginops</taxon>
    </lineage>
</organism>
<name>A0AAN7XZC8_ELEMC</name>
<proteinExistence type="predicted"/>
<evidence type="ECO:0000313" key="1">
    <source>
        <dbReference type="EMBL" id="KAK5870142.1"/>
    </source>
</evidence>
<gene>
    <name evidence="1" type="ORF">PBY51_024801</name>
</gene>
<dbReference type="EMBL" id="JAUZQC010000006">
    <property type="protein sequence ID" value="KAK5870142.1"/>
    <property type="molecule type" value="Genomic_DNA"/>
</dbReference>
<accession>A0AAN7XZC8</accession>
<dbReference type="AlphaFoldDB" id="A0AAN7XZC8"/>
<evidence type="ECO:0000313" key="2">
    <source>
        <dbReference type="Proteomes" id="UP001346869"/>
    </source>
</evidence>
<comment type="caution">
    <text evidence="1">The sequence shown here is derived from an EMBL/GenBank/DDBJ whole genome shotgun (WGS) entry which is preliminary data.</text>
</comment>